<feature type="compositionally biased region" description="Low complexity" evidence="1">
    <location>
        <begin position="92"/>
        <end position="123"/>
    </location>
</feature>
<feature type="compositionally biased region" description="Pro residues" evidence="1">
    <location>
        <begin position="344"/>
        <end position="353"/>
    </location>
</feature>
<name>U6GW19_EIMAC</name>
<feature type="region of interest" description="Disordered" evidence="1">
    <location>
        <begin position="92"/>
        <end position="182"/>
    </location>
</feature>
<dbReference type="EMBL" id="HG673666">
    <property type="protein sequence ID" value="CDI84375.1"/>
    <property type="molecule type" value="Genomic_DNA"/>
</dbReference>
<reference evidence="2" key="1">
    <citation type="submission" date="2013-10" db="EMBL/GenBank/DDBJ databases">
        <title>Genomic analysis of the causative agents of coccidiosis in chickens.</title>
        <authorList>
            <person name="Reid A.J."/>
            <person name="Blake D."/>
            <person name="Billington K."/>
            <person name="Browne H."/>
            <person name="Dunn M."/>
            <person name="Hung S."/>
            <person name="Kawahara F."/>
            <person name="Miranda-Saavedra D."/>
            <person name="Mourier T."/>
            <person name="Nagra H."/>
            <person name="Otto T.D."/>
            <person name="Rawlings N."/>
            <person name="Sanchez A."/>
            <person name="Sanders M."/>
            <person name="Subramaniam C."/>
            <person name="Tay Y."/>
            <person name="Dear P."/>
            <person name="Doerig C."/>
            <person name="Gruber A."/>
            <person name="Parkinson J."/>
            <person name="Shirley M."/>
            <person name="Wan K.L."/>
            <person name="Berriman M."/>
            <person name="Tomley F."/>
            <person name="Pain A."/>
        </authorList>
    </citation>
    <scope>NUCLEOTIDE SEQUENCE</scope>
    <source>
        <strain evidence="2">Houghton</strain>
    </source>
</reference>
<feature type="region of interest" description="Disordered" evidence="1">
    <location>
        <begin position="208"/>
        <end position="228"/>
    </location>
</feature>
<feature type="compositionally biased region" description="Low complexity" evidence="1">
    <location>
        <begin position="142"/>
        <end position="182"/>
    </location>
</feature>
<proteinExistence type="predicted"/>
<sequence>MAAAAPGGDPPLSVHRNANLPGTLAAPATAAADEPCQSLPVFASGDAQLEQRLLQTFAALRIPRDPPAAAAAAGGAADSGDTEHQHMRAVAVPPAEEQQPPATRQTPTRQTPTRQTPAAAAAASADLAAGSVETGTARGAEASTVASSSSSPTTPTVDSPHPASQTSAAAAETQAASATAEVAAGASDAAAAPRGRGAEEQRVVLLERPAAARGESPGACSEATDSTRCTDAADVVRPPSFGSWRYYSLADVSDEAMSAAGMQRACQLMLQQLRRAAAAAAGTPSPDAAITGPAAPASSAQAAATAAAETEPEDPRLAGETFVFVLRASSDASGVCGEEADTPNPKPLPVSSL</sequence>
<accession>U6GW19</accession>
<feature type="region of interest" description="Disordered" evidence="1">
    <location>
        <begin position="333"/>
        <end position="353"/>
    </location>
</feature>
<dbReference type="PRINTS" id="PR00833">
    <property type="entry name" value="POAALLERGEN"/>
</dbReference>
<dbReference type="AlphaFoldDB" id="U6GW19"/>
<keyword evidence="3" id="KW-1185">Reference proteome</keyword>
<protein>
    <submittedName>
        <fullName evidence="2">Uncharacterized protein</fullName>
    </submittedName>
</protein>
<dbReference type="GeneID" id="25269600"/>
<evidence type="ECO:0000313" key="3">
    <source>
        <dbReference type="Proteomes" id="UP000018050"/>
    </source>
</evidence>
<gene>
    <name evidence="2" type="ORF">EAH_00015300</name>
</gene>
<dbReference type="Proteomes" id="UP000018050">
    <property type="component" value="Unassembled WGS sequence"/>
</dbReference>
<evidence type="ECO:0000256" key="1">
    <source>
        <dbReference type="SAM" id="MobiDB-lite"/>
    </source>
</evidence>
<organism evidence="2 3">
    <name type="scientific">Eimeria acervulina</name>
    <name type="common">Coccidian parasite</name>
    <dbReference type="NCBI Taxonomy" id="5801"/>
    <lineage>
        <taxon>Eukaryota</taxon>
        <taxon>Sar</taxon>
        <taxon>Alveolata</taxon>
        <taxon>Apicomplexa</taxon>
        <taxon>Conoidasida</taxon>
        <taxon>Coccidia</taxon>
        <taxon>Eucoccidiorida</taxon>
        <taxon>Eimeriorina</taxon>
        <taxon>Eimeriidae</taxon>
        <taxon>Eimeria</taxon>
    </lineage>
</organism>
<dbReference type="OMA" id="STHCTET"/>
<evidence type="ECO:0000313" key="2">
    <source>
        <dbReference type="EMBL" id="CDI84375.1"/>
    </source>
</evidence>
<reference evidence="2" key="2">
    <citation type="submission" date="2013-10" db="EMBL/GenBank/DDBJ databases">
        <authorList>
            <person name="Aslett M."/>
        </authorList>
    </citation>
    <scope>NUCLEOTIDE SEQUENCE</scope>
    <source>
        <strain evidence="2">Houghton</strain>
    </source>
</reference>
<dbReference type="RefSeq" id="XP_013246632.1">
    <property type="nucleotide sequence ID" value="XM_013391178.1"/>
</dbReference>
<dbReference type="OrthoDB" id="348890at2759"/>
<feature type="region of interest" description="Disordered" evidence="1">
    <location>
        <begin position="1"/>
        <end position="20"/>
    </location>
</feature>
<dbReference type="VEuPathDB" id="ToxoDB:EAH_00015300"/>